<evidence type="ECO:0000256" key="10">
    <source>
        <dbReference type="RuleBase" id="RU003500"/>
    </source>
</evidence>
<keyword evidence="8" id="KW-0325">Glycoprotein</keyword>
<dbReference type="AlphaFoldDB" id="A0A218VE97"/>
<dbReference type="GO" id="GO:0005125">
    <property type="term" value="F:cytokine activity"/>
    <property type="evidence" value="ECO:0007669"/>
    <property type="project" value="TreeGrafter"/>
</dbReference>
<organism evidence="11 12">
    <name type="scientific">Lonchura striata</name>
    <name type="common">white-rumped munia</name>
    <dbReference type="NCBI Taxonomy" id="40157"/>
    <lineage>
        <taxon>Eukaryota</taxon>
        <taxon>Metazoa</taxon>
        <taxon>Chordata</taxon>
        <taxon>Craniata</taxon>
        <taxon>Vertebrata</taxon>
        <taxon>Euteleostomi</taxon>
        <taxon>Archelosauria</taxon>
        <taxon>Archosauria</taxon>
        <taxon>Dinosauria</taxon>
        <taxon>Saurischia</taxon>
        <taxon>Theropoda</taxon>
        <taxon>Coelurosauria</taxon>
        <taxon>Aves</taxon>
        <taxon>Neognathae</taxon>
        <taxon>Neoaves</taxon>
        <taxon>Telluraves</taxon>
        <taxon>Australaves</taxon>
        <taxon>Passeriformes</taxon>
        <taxon>Passeroidea</taxon>
        <taxon>Estrildidae</taxon>
        <taxon>Estrildinae</taxon>
        <taxon>Lonchura</taxon>
    </lineage>
</organism>
<evidence type="ECO:0000313" key="12">
    <source>
        <dbReference type="Proteomes" id="UP000197619"/>
    </source>
</evidence>
<protein>
    <recommendedName>
        <fullName evidence="10">Protein Wnt</fullName>
    </recommendedName>
</protein>
<keyword evidence="7" id="KW-1015">Disulfide bond</keyword>
<dbReference type="GO" id="GO:0030182">
    <property type="term" value="P:neuron differentiation"/>
    <property type="evidence" value="ECO:0007669"/>
    <property type="project" value="TreeGrafter"/>
</dbReference>
<evidence type="ECO:0000256" key="7">
    <source>
        <dbReference type="ARBA" id="ARBA00023157"/>
    </source>
</evidence>
<dbReference type="SMART" id="SM00097">
    <property type="entry name" value="WNT1"/>
    <property type="match status" value="1"/>
</dbReference>
<dbReference type="EMBL" id="MUZQ01000007">
    <property type="protein sequence ID" value="OWK64011.1"/>
    <property type="molecule type" value="Genomic_DNA"/>
</dbReference>
<dbReference type="GO" id="GO:0045165">
    <property type="term" value="P:cell fate commitment"/>
    <property type="evidence" value="ECO:0007669"/>
    <property type="project" value="TreeGrafter"/>
</dbReference>
<evidence type="ECO:0000256" key="3">
    <source>
        <dbReference type="ARBA" id="ARBA00022473"/>
    </source>
</evidence>
<comment type="similarity">
    <text evidence="2 10">Belongs to the Wnt family.</text>
</comment>
<comment type="caution">
    <text evidence="11">The sequence shown here is derived from an EMBL/GenBank/DDBJ whole genome shotgun (WGS) entry which is preliminary data.</text>
</comment>
<dbReference type="PANTHER" id="PTHR12027:SF101">
    <property type="entry name" value="PROTEIN WNT-4"/>
    <property type="match status" value="1"/>
</dbReference>
<keyword evidence="5" id="KW-0272">Extracellular matrix</keyword>
<dbReference type="Pfam" id="PF00110">
    <property type="entry name" value="wnt"/>
    <property type="match status" value="1"/>
</dbReference>
<comment type="function">
    <text evidence="10">Ligand for members of the frizzled family of seven transmembrane receptors.</text>
</comment>
<dbReference type="STRING" id="299123.ENSLSDP00000016594"/>
<reference evidence="11 12" key="1">
    <citation type="submission" date="2017-05" db="EMBL/GenBank/DDBJ databases">
        <title>Genome of assembly of the Bengalese finch, Lonchura striata domestica.</title>
        <authorList>
            <person name="Colquitt B.M."/>
            <person name="Brainard M.S."/>
        </authorList>
    </citation>
    <scope>NUCLEOTIDE SEQUENCE [LARGE SCALE GENOMIC DNA]</scope>
    <source>
        <strain evidence="11">White83orange57</strain>
    </source>
</reference>
<evidence type="ECO:0000256" key="4">
    <source>
        <dbReference type="ARBA" id="ARBA00022525"/>
    </source>
</evidence>
<dbReference type="Proteomes" id="UP000197619">
    <property type="component" value="Unassembled WGS sequence"/>
</dbReference>
<keyword evidence="9" id="KW-0449">Lipoprotein</keyword>
<evidence type="ECO:0000256" key="5">
    <source>
        <dbReference type="ARBA" id="ARBA00022530"/>
    </source>
</evidence>
<evidence type="ECO:0000256" key="2">
    <source>
        <dbReference type="ARBA" id="ARBA00005683"/>
    </source>
</evidence>
<evidence type="ECO:0000313" key="11">
    <source>
        <dbReference type="EMBL" id="OWK64011.1"/>
    </source>
</evidence>
<proteinExistence type="inferred from homology"/>
<evidence type="ECO:0000256" key="1">
    <source>
        <dbReference type="ARBA" id="ARBA00004498"/>
    </source>
</evidence>
<dbReference type="GO" id="GO:0005615">
    <property type="term" value="C:extracellular space"/>
    <property type="evidence" value="ECO:0007669"/>
    <property type="project" value="TreeGrafter"/>
</dbReference>
<keyword evidence="12" id="KW-1185">Reference proteome</keyword>
<keyword evidence="6 10" id="KW-0879">Wnt signaling pathway</keyword>
<dbReference type="InterPro" id="IPR005817">
    <property type="entry name" value="Wnt"/>
</dbReference>
<evidence type="ECO:0000256" key="6">
    <source>
        <dbReference type="ARBA" id="ARBA00022687"/>
    </source>
</evidence>
<gene>
    <name evidence="11" type="primary">WNT4</name>
    <name evidence="11" type="ORF">RLOC_00011988</name>
</gene>
<sequence>MRRSRENLLQTEVCADLIERKRIILWCSLTLNPVCSFGQYKKDIELLENEQRRAMRMVKDLEEKPYEEQLRSLGLFCLEETEGDLIVVYNFLEKGRGGAGIDLFFVVAHDRIQGVVFCEPCAGVLKALSADNMDALSCVGVMASKHYKNDEESGMELVWLYMMLIHVQHVTAMTWLSLAKQTSLQAVLWDPRGCDGLMGLEEEQIPVCRQQGLQFFAKATIQGLPFSQAFEDSPERSRGVSPSQEPMNLHNSWQLPSALQALLAHMEEECKCHGVWGSCEAHTWKVMPPFRHMGTILKEKSEETAEVYPKRVGSCRLLLPRSSRSKPYIAHSLVYLRASPDFCDRDPRHSIFGTSGRQCKRTPPPWSCCAGQGLWHGPG</sequence>
<evidence type="ECO:0000256" key="8">
    <source>
        <dbReference type="ARBA" id="ARBA00023180"/>
    </source>
</evidence>
<dbReference type="GO" id="GO:0060070">
    <property type="term" value="P:canonical Wnt signaling pathway"/>
    <property type="evidence" value="ECO:0007669"/>
    <property type="project" value="TreeGrafter"/>
</dbReference>
<accession>A0A218VE97</accession>
<keyword evidence="4" id="KW-0964">Secreted</keyword>
<dbReference type="GO" id="GO:0005109">
    <property type="term" value="F:frizzled binding"/>
    <property type="evidence" value="ECO:0007669"/>
    <property type="project" value="TreeGrafter"/>
</dbReference>
<dbReference type="PANTHER" id="PTHR12027">
    <property type="entry name" value="WNT RELATED"/>
    <property type="match status" value="1"/>
</dbReference>
<keyword evidence="3 10" id="KW-0217">Developmental protein</keyword>
<comment type="subcellular location">
    <subcellularLocation>
        <location evidence="1 10">Secreted</location>
        <location evidence="1 10">Extracellular space</location>
        <location evidence="1 10">Extracellular matrix</location>
    </subcellularLocation>
</comment>
<name>A0A218VE97_9PASE</name>
<evidence type="ECO:0000256" key="9">
    <source>
        <dbReference type="ARBA" id="ARBA00023288"/>
    </source>
</evidence>